<dbReference type="GO" id="GO:0006915">
    <property type="term" value="P:apoptotic process"/>
    <property type="evidence" value="ECO:0007669"/>
    <property type="project" value="TreeGrafter"/>
</dbReference>
<dbReference type="GO" id="GO:0045095">
    <property type="term" value="C:keratin filament"/>
    <property type="evidence" value="ECO:0007669"/>
    <property type="project" value="TreeGrafter"/>
</dbReference>
<evidence type="ECO:0008006" key="7">
    <source>
        <dbReference type="Google" id="ProtNLM"/>
    </source>
</evidence>
<evidence type="ECO:0000313" key="6">
    <source>
        <dbReference type="Proteomes" id="UP001233999"/>
    </source>
</evidence>
<dbReference type="EMBL" id="JASPKZ010000793">
    <property type="protein sequence ID" value="KAJ9599616.1"/>
    <property type="molecule type" value="Genomic_DNA"/>
</dbReference>
<reference evidence="5" key="2">
    <citation type="submission" date="2023-05" db="EMBL/GenBank/DDBJ databases">
        <authorList>
            <person name="Fouks B."/>
        </authorList>
    </citation>
    <scope>NUCLEOTIDE SEQUENCE</scope>
    <source>
        <strain evidence="5">Stay&amp;Tobe</strain>
        <tissue evidence="5">Testes</tissue>
    </source>
</reference>
<proteinExistence type="predicted"/>
<keyword evidence="2" id="KW-0963">Cytoplasm</keyword>
<organism evidence="5 6">
    <name type="scientific">Diploptera punctata</name>
    <name type="common">Pacific beetle cockroach</name>
    <dbReference type="NCBI Taxonomy" id="6984"/>
    <lineage>
        <taxon>Eukaryota</taxon>
        <taxon>Metazoa</taxon>
        <taxon>Ecdysozoa</taxon>
        <taxon>Arthropoda</taxon>
        <taxon>Hexapoda</taxon>
        <taxon>Insecta</taxon>
        <taxon>Pterygota</taxon>
        <taxon>Neoptera</taxon>
        <taxon>Polyneoptera</taxon>
        <taxon>Dictyoptera</taxon>
        <taxon>Blattodea</taxon>
        <taxon>Blaberoidea</taxon>
        <taxon>Blaberidae</taxon>
        <taxon>Diplopterinae</taxon>
        <taxon>Diploptera</taxon>
    </lineage>
</organism>
<dbReference type="PANTHER" id="PTHR31183">
    <property type="entry name" value="TRICHOPLEIN KERATIN FILAMENT-BINDING PROTEIN FAMILY MEMBER"/>
    <property type="match status" value="1"/>
</dbReference>
<feature type="coiled-coil region" evidence="4">
    <location>
        <begin position="376"/>
        <end position="479"/>
    </location>
</feature>
<comment type="caution">
    <text evidence="5">The sequence shown here is derived from an EMBL/GenBank/DDBJ whole genome shotgun (WGS) entry which is preliminary data.</text>
</comment>
<sequence length="563" mass="68472">MTMSSRQNSACSWASRRMRQEEAMVRRRNAEWDRQQLWNGVTQYFHTWDVLNRKHNELSSPHLYKQGMELYKKAVEDQKKLQNLELRRQKLAMLLFEESRQYELELARQKYRPSSHRIPLEELKCKRNREAELKLYYKWRTDQPAVRDMERKQHGHFVREAWVKQVQDRKEEREKEEKEKMEMMQELEKQRLAEEEQKKQELEEKKERALQLQDHLRRQIEELRNKERKADELKKDEAEAMQKRAKLEEILTERRAAEEKLDKKNHFSFLQKQYQLKLRRRAREVQEQLADDMRLIERLLVMEVEEQTHRNEWREAAHQEMIKTRDILARQAIIEKQREREMDFLFHEEAQKLWAEQEERWNLEREARERLLTEVLIELQRQLEEKLESNLAEQRELVKEREEILSRVEQTNAELKEERAELRKKKELLKKEIDVQVADKQLRLITEARIAELEAEKKKEEAKLEEQKLLQELKKMEAAGYNPMGQRRLRVVSMNAFDRKSCSLLRKLHPKTFLHTQKSVHAIIIVEIPKLPGEVTLQRTNREQPDGNRCTLKPCCFVQNVGL</sequence>
<dbReference type="PANTHER" id="PTHR31183:SF2">
    <property type="entry name" value="TRICHOPLEIN KERATIN FILAMENT-BINDING PROTEIN"/>
    <property type="match status" value="1"/>
</dbReference>
<dbReference type="Proteomes" id="UP001233999">
    <property type="component" value="Unassembled WGS sequence"/>
</dbReference>
<comment type="subcellular location">
    <subcellularLocation>
        <location evidence="1">Cytoplasm</location>
        <location evidence="1">Cytoskeleton</location>
    </subcellularLocation>
</comment>
<gene>
    <name evidence="5" type="ORF">L9F63_009933</name>
</gene>
<accession>A0AAD8AIG6</accession>
<feature type="coiled-coil region" evidence="4">
    <location>
        <begin position="159"/>
        <end position="260"/>
    </location>
</feature>
<dbReference type="AlphaFoldDB" id="A0AAD8AIG6"/>
<evidence type="ECO:0000256" key="2">
    <source>
        <dbReference type="ARBA" id="ARBA00022490"/>
    </source>
</evidence>
<reference evidence="5" key="1">
    <citation type="journal article" date="2023" name="IScience">
        <title>Live-bearing cockroach genome reveals convergent evolutionary mechanisms linked to viviparity in insects and beyond.</title>
        <authorList>
            <person name="Fouks B."/>
            <person name="Harrison M.C."/>
            <person name="Mikhailova A.A."/>
            <person name="Marchal E."/>
            <person name="English S."/>
            <person name="Carruthers M."/>
            <person name="Jennings E.C."/>
            <person name="Chiamaka E.L."/>
            <person name="Frigard R.A."/>
            <person name="Pippel M."/>
            <person name="Attardo G.M."/>
            <person name="Benoit J.B."/>
            <person name="Bornberg-Bauer E."/>
            <person name="Tobe S.S."/>
        </authorList>
    </citation>
    <scope>NUCLEOTIDE SEQUENCE</scope>
    <source>
        <strain evidence="5">Stay&amp;Tobe</strain>
    </source>
</reference>
<name>A0AAD8AIG6_DIPPU</name>
<dbReference type="InterPro" id="IPR043596">
    <property type="entry name" value="CFAP53/TCHP"/>
</dbReference>
<keyword evidence="3" id="KW-0206">Cytoskeleton</keyword>
<keyword evidence="4" id="KW-0175">Coiled coil</keyword>
<evidence type="ECO:0000313" key="5">
    <source>
        <dbReference type="EMBL" id="KAJ9599616.1"/>
    </source>
</evidence>
<keyword evidence="6" id="KW-1185">Reference proteome</keyword>
<protein>
    <recommendedName>
        <fullName evidence="7">Trichoplein keratin filament-binding protein</fullName>
    </recommendedName>
</protein>
<evidence type="ECO:0000256" key="1">
    <source>
        <dbReference type="ARBA" id="ARBA00004245"/>
    </source>
</evidence>
<evidence type="ECO:0000256" key="4">
    <source>
        <dbReference type="SAM" id="Coils"/>
    </source>
</evidence>
<evidence type="ECO:0000256" key="3">
    <source>
        <dbReference type="ARBA" id="ARBA00023212"/>
    </source>
</evidence>